<dbReference type="EMBL" id="SLXE01000048">
    <property type="protein sequence ID" value="TCO98348.1"/>
    <property type="molecule type" value="Genomic_DNA"/>
</dbReference>
<proteinExistence type="predicted"/>
<dbReference type="SUPFAM" id="SSF53335">
    <property type="entry name" value="S-adenosyl-L-methionine-dependent methyltransferases"/>
    <property type="match status" value="1"/>
</dbReference>
<dbReference type="InterPro" id="IPR029063">
    <property type="entry name" value="SAM-dependent_MTases_sf"/>
</dbReference>
<dbReference type="InterPro" id="IPR010719">
    <property type="entry name" value="MnmM_MeTrfase"/>
</dbReference>
<dbReference type="Proteomes" id="UP000829756">
    <property type="component" value="Chromosome"/>
</dbReference>
<protein>
    <submittedName>
        <fullName evidence="2">Methyltransferase domain-containing protein</fullName>
    </submittedName>
    <submittedName>
        <fullName evidence="1">rRNA methylase</fullName>
    </submittedName>
</protein>
<keyword evidence="2" id="KW-0489">Methyltransferase</keyword>
<accession>A0AAE9KJ62</accession>
<evidence type="ECO:0000313" key="3">
    <source>
        <dbReference type="Proteomes" id="UP000294721"/>
    </source>
</evidence>
<dbReference type="GO" id="GO:0032259">
    <property type="term" value="P:methylation"/>
    <property type="evidence" value="ECO:0007669"/>
    <property type="project" value="UniProtKB-KW"/>
</dbReference>
<dbReference type="Pfam" id="PF06962">
    <property type="entry name" value="rRNA_methylase"/>
    <property type="match status" value="1"/>
</dbReference>
<dbReference type="EMBL" id="CP091507">
    <property type="protein sequence ID" value="UOO80552.1"/>
    <property type="molecule type" value="Genomic_DNA"/>
</dbReference>
<keyword evidence="3" id="KW-1185">Reference proteome</keyword>
<name>A0AAE9KJ62_9NEIS</name>
<dbReference type="PANTHER" id="PTHR35276">
    <property type="entry name" value="S-ADENOSYL-L-METHIONINE-DEPENDENT METHYLTRANSFERASES SUPERFAMILY PROTEIN"/>
    <property type="match status" value="1"/>
</dbReference>
<dbReference type="GO" id="GO:0008168">
    <property type="term" value="F:methyltransferase activity"/>
    <property type="evidence" value="ECO:0007669"/>
    <property type="project" value="UniProtKB-KW"/>
</dbReference>
<evidence type="ECO:0000313" key="4">
    <source>
        <dbReference type="Proteomes" id="UP000829756"/>
    </source>
</evidence>
<reference evidence="2" key="3">
    <citation type="journal article" date="2022" name="Res Sq">
        <title>Evolution of multicellular longitudinally dividing oral cavity symbionts (Neisseriaceae).</title>
        <authorList>
            <person name="Nyongesa S."/>
            <person name="Weber P."/>
            <person name="Bernet E."/>
            <person name="Pullido F."/>
            <person name="Nieckarz M."/>
            <person name="Delaby M."/>
            <person name="Nieves C."/>
            <person name="Viehboeck T."/>
            <person name="Krause N."/>
            <person name="Rivera-Millot A."/>
            <person name="Nakamura A."/>
            <person name="Vischer N."/>
            <person name="VanNieuwenhze M."/>
            <person name="Brun Y."/>
            <person name="Cava F."/>
            <person name="Bulgheresi S."/>
            <person name="Veyrier F."/>
        </authorList>
    </citation>
    <scope>NUCLEOTIDE SEQUENCE</scope>
    <source>
        <strain evidence="2">1258/02</strain>
    </source>
</reference>
<dbReference type="Gene3D" id="3.40.50.150">
    <property type="entry name" value="Vaccinia Virus protein VP39"/>
    <property type="match status" value="1"/>
</dbReference>
<gene>
    <name evidence="1" type="ORF">EV680_14810</name>
    <name evidence="2" type="ORF">LVJ78_06055</name>
</gene>
<dbReference type="KEGG" id="usu:LVJ78_06055"/>
<reference evidence="1 3" key="1">
    <citation type="submission" date="2019-03" db="EMBL/GenBank/DDBJ databases">
        <title>Genomic Encyclopedia of Type Strains, Phase IV (KMG-IV): sequencing the most valuable type-strain genomes for metagenomic binning, comparative biology and taxonomic classification.</title>
        <authorList>
            <person name="Goeker M."/>
        </authorList>
    </citation>
    <scope>NUCLEOTIDE SEQUENCE [LARGE SCALE GENOMIC DNA]</scope>
    <source>
        <strain evidence="1 3">DSM 17474</strain>
    </source>
</reference>
<dbReference type="AlphaFoldDB" id="A0AAE9KJ62"/>
<organism evidence="2 4">
    <name type="scientific">Uruburuella suis</name>
    <dbReference type="NCBI Taxonomy" id="252130"/>
    <lineage>
        <taxon>Bacteria</taxon>
        <taxon>Pseudomonadati</taxon>
        <taxon>Pseudomonadota</taxon>
        <taxon>Betaproteobacteria</taxon>
        <taxon>Neisseriales</taxon>
        <taxon>Neisseriaceae</taxon>
        <taxon>Uruburuella</taxon>
    </lineage>
</organism>
<dbReference type="PANTHER" id="PTHR35276:SF1">
    <property type="entry name" value="TRNA (MNM(5)S(2)U34)-METHYLTRANSFERASE, CHLOROPLASTIC"/>
    <property type="match status" value="1"/>
</dbReference>
<evidence type="ECO:0000313" key="1">
    <source>
        <dbReference type="EMBL" id="TCO98348.1"/>
    </source>
</evidence>
<sequence length="189" mass="20338">MNQIDNIIPFAHKLLRAALSNGSRALDGTAGNGHDTLLLAECVGEKGKVWAFDIQPQALANTEGRLKAAGLANRVQLVSDGHEHLAQYIAEPLHAALFNFGWLPGGEKSCTTKAATSLAALQAALDLLQTGGLLLAVLYPGHEAGRQEAEAVEAWAQALPQQQYTVLRYAFANRRNQPPYLLVLEKIHA</sequence>
<dbReference type="RefSeq" id="WP_132954865.1">
    <property type="nucleotide sequence ID" value="NZ_CALJUB010000097.1"/>
</dbReference>
<reference evidence="2" key="2">
    <citation type="submission" date="2021-12" db="EMBL/GenBank/DDBJ databases">
        <authorList>
            <person name="Veyrier F.J."/>
        </authorList>
    </citation>
    <scope>NUCLEOTIDE SEQUENCE</scope>
    <source>
        <strain evidence="2">1258/02</strain>
    </source>
</reference>
<evidence type="ECO:0000313" key="2">
    <source>
        <dbReference type="EMBL" id="UOO80552.1"/>
    </source>
</evidence>
<dbReference type="Proteomes" id="UP000294721">
    <property type="component" value="Unassembled WGS sequence"/>
</dbReference>
<keyword evidence="2" id="KW-0808">Transferase</keyword>